<evidence type="ECO:0000313" key="4">
    <source>
        <dbReference type="Proteomes" id="UP000064912"/>
    </source>
</evidence>
<gene>
    <name evidence="3" type="ORF">NHU_04499</name>
</gene>
<dbReference type="InterPro" id="IPR000825">
    <property type="entry name" value="SUF_FeS_clus_asmbl_SufBD_core"/>
</dbReference>
<geneLocation type="plasmid" evidence="4">
    <name>Plasmid2 DNA</name>
</geneLocation>
<dbReference type="AlphaFoldDB" id="A0A0D6B917"/>
<keyword evidence="3" id="KW-0614">Plasmid</keyword>
<dbReference type="Proteomes" id="UP000064912">
    <property type="component" value="Plasmid Plasmid2"/>
</dbReference>
<evidence type="ECO:0000313" key="3">
    <source>
        <dbReference type="EMBL" id="BAQ71612.1"/>
    </source>
</evidence>
<dbReference type="PANTHER" id="PTHR30508:SF1">
    <property type="entry name" value="UPF0051 PROTEIN ABCI8, CHLOROPLASTIC-RELATED"/>
    <property type="match status" value="1"/>
</dbReference>
<sequence>MDTATTLENDLTNAERDILHDVGFADETTRAGTSVLADHRMRMALSNDPDVVILPLAEALKTYDFVQGLMFGLVDPEENDHIRLVAEHMHDPLGHFIWVRPGAKVRLPVQSFTLLETPQARQFTHDITLIDEGAEVEMVSGSGVPSDLQKGRHISIGESYLRKGAKCTSVTIEHWGPEMEVYSYGYSQLDATATSTSTAIMMSPIRHHSSRSVSTLGAGASAVSQSIVFAPEGTERVLVSETRLAAAGAKSKDVTRMVSAGGTIVNEALLIGDAAGSEGFLGCDGLKLKDTGEIRAVPSLRALAEGSQLSHEASVGMIDGEKLNYLMASGMAEDAARDLIVQGFLALSDEQIPDSLRRRVTEMVAEAKSGGM</sequence>
<evidence type="ECO:0000259" key="2">
    <source>
        <dbReference type="Pfam" id="PF01458"/>
    </source>
</evidence>
<dbReference type="InterPro" id="IPR037284">
    <property type="entry name" value="SUF_FeS_clus_asmbl_SufBD_sf"/>
</dbReference>
<reference evidence="3 4" key="1">
    <citation type="submission" date="2015-02" db="EMBL/GenBank/DDBJ databases">
        <title>Genome sequene of Rhodovulum sulfidophilum DSM 2351.</title>
        <authorList>
            <person name="Nagao N."/>
        </authorList>
    </citation>
    <scope>NUCLEOTIDE SEQUENCE [LARGE SCALE GENOMIC DNA]</scope>
    <source>
        <strain evidence="3 4">DSM 2351</strain>
        <plasmid evidence="4">Plasmid Plasmid2 DNA</plasmid>
    </source>
</reference>
<dbReference type="PANTHER" id="PTHR30508">
    <property type="entry name" value="FES CLUSTER ASSEMBLY PROTEIN SUF"/>
    <property type="match status" value="1"/>
</dbReference>
<accession>A0A0D6B917</accession>
<feature type="domain" description="SUF system FeS cluster assembly SufBD core" evidence="2">
    <location>
        <begin position="119"/>
        <end position="344"/>
    </location>
</feature>
<dbReference type="SUPFAM" id="SSF101960">
    <property type="entry name" value="Stabilizer of iron transporter SufD"/>
    <property type="match status" value="1"/>
</dbReference>
<dbReference type="Pfam" id="PF01458">
    <property type="entry name" value="SUFBD_core"/>
    <property type="match status" value="1"/>
</dbReference>
<organism evidence="3 4">
    <name type="scientific">Rhodovulum sulfidophilum</name>
    <name type="common">Rhodobacter sulfidophilus</name>
    <dbReference type="NCBI Taxonomy" id="35806"/>
    <lineage>
        <taxon>Bacteria</taxon>
        <taxon>Pseudomonadati</taxon>
        <taxon>Pseudomonadota</taxon>
        <taxon>Alphaproteobacteria</taxon>
        <taxon>Rhodobacterales</taxon>
        <taxon>Paracoccaceae</taxon>
        <taxon>Rhodovulum</taxon>
    </lineage>
</organism>
<evidence type="ECO:0000256" key="1">
    <source>
        <dbReference type="ARBA" id="ARBA00043967"/>
    </source>
</evidence>
<protein>
    <recommendedName>
        <fullName evidence="2">SUF system FeS cluster assembly SufBD core domain-containing protein</fullName>
    </recommendedName>
</protein>
<dbReference type="PATRIC" id="fig|35806.4.peg.4611"/>
<dbReference type="EMBL" id="AP014802">
    <property type="protein sequence ID" value="BAQ71612.1"/>
    <property type="molecule type" value="Genomic_DNA"/>
</dbReference>
<dbReference type="InterPro" id="IPR055346">
    <property type="entry name" value="Fe-S_cluster_assembly_SufBD"/>
</dbReference>
<name>A0A0D6B917_RHOSU</name>
<dbReference type="GO" id="GO:0016226">
    <property type="term" value="P:iron-sulfur cluster assembly"/>
    <property type="evidence" value="ECO:0007669"/>
    <property type="project" value="InterPro"/>
</dbReference>
<dbReference type="KEGG" id="rsu:NHU_04499"/>
<proteinExistence type="inferred from homology"/>
<comment type="similarity">
    <text evidence="1">Belongs to the iron-sulfur cluster assembly SufBD family.</text>
</comment>